<name>A0ABS8SNZ2_DATST</name>
<sequence>MHTSPGTYGWSGNLDNSARVDFAKWIVDTGATNYMINNPRLLSETRPLIDSSKGFIQIPSPSSPSELSREVPSPSSTDLSITGPSPDYVPAVLPSLSTPPAPSSPIVRRSHRFINLDE</sequence>
<comment type="caution">
    <text evidence="2">The sequence shown here is derived from an EMBL/GenBank/DDBJ whole genome shotgun (WGS) entry which is preliminary data.</text>
</comment>
<accession>A0ABS8SNZ2</accession>
<evidence type="ECO:0000313" key="3">
    <source>
        <dbReference type="Proteomes" id="UP000823775"/>
    </source>
</evidence>
<evidence type="ECO:0000256" key="1">
    <source>
        <dbReference type="SAM" id="MobiDB-lite"/>
    </source>
</evidence>
<keyword evidence="3" id="KW-1185">Reference proteome</keyword>
<dbReference type="Proteomes" id="UP000823775">
    <property type="component" value="Unassembled WGS sequence"/>
</dbReference>
<gene>
    <name evidence="2" type="ORF">HAX54_043676</name>
</gene>
<dbReference type="EMBL" id="JACEIK010000657">
    <property type="protein sequence ID" value="MCD7460510.1"/>
    <property type="molecule type" value="Genomic_DNA"/>
</dbReference>
<evidence type="ECO:0000313" key="2">
    <source>
        <dbReference type="EMBL" id="MCD7460510.1"/>
    </source>
</evidence>
<proteinExistence type="predicted"/>
<feature type="compositionally biased region" description="Low complexity" evidence="1">
    <location>
        <begin position="59"/>
        <end position="76"/>
    </location>
</feature>
<feature type="region of interest" description="Disordered" evidence="1">
    <location>
        <begin position="52"/>
        <end position="118"/>
    </location>
</feature>
<protein>
    <submittedName>
        <fullName evidence="2">Uncharacterized protein</fullName>
    </submittedName>
</protein>
<reference evidence="2 3" key="1">
    <citation type="journal article" date="2021" name="BMC Genomics">
        <title>Datura genome reveals duplications of psychoactive alkaloid biosynthetic genes and high mutation rate following tissue culture.</title>
        <authorList>
            <person name="Rajewski A."/>
            <person name="Carter-House D."/>
            <person name="Stajich J."/>
            <person name="Litt A."/>
        </authorList>
    </citation>
    <scope>NUCLEOTIDE SEQUENCE [LARGE SCALE GENOMIC DNA]</scope>
    <source>
        <strain evidence="2">AR-01</strain>
    </source>
</reference>
<organism evidence="2 3">
    <name type="scientific">Datura stramonium</name>
    <name type="common">Jimsonweed</name>
    <name type="synonym">Common thornapple</name>
    <dbReference type="NCBI Taxonomy" id="4076"/>
    <lineage>
        <taxon>Eukaryota</taxon>
        <taxon>Viridiplantae</taxon>
        <taxon>Streptophyta</taxon>
        <taxon>Embryophyta</taxon>
        <taxon>Tracheophyta</taxon>
        <taxon>Spermatophyta</taxon>
        <taxon>Magnoliopsida</taxon>
        <taxon>eudicotyledons</taxon>
        <taxon>Gunneridae</taxon>
        <taxon>Pentapetalae</taxon>
        <taxon>asterids</taxon>
        <taxon>lamiids</taxon>
        <taxon>Solanales</taxon>
        <taxon>Solanaceae</taxon>
        <taxon>Solanoideae</taxon>
        <taxon>Datureae</taxon>
        <taxon>Datura</taxon>
    </lineage>
</organism>